<dbReference type="InterPro" id="IPR003718">
    <property type="entry name" value="OsmC/Ohr_fam"/>
</dbReference>
<dbReference type="InterPro" id="IPR036102">
    <property type="entry name" value="OsmC/Ohrsf"/>
</dbReference>
<evidence type="ECO:0000256" key="1">
    <source>
        <dbReference type="ARBA" id="ARBA00007378"/>
    </source>
</evidence>
<proteinExistence type="inferred from homology"/>
<comment type="similarity">
    <text evidence="1">Belongs to the OsmC/Ohr family.</text>
</comment>
<dbReference type="InterPro" id="IPR019953">
    <property type="entry name" value="OHR"/>
</dbReference>
<protein>
    <submittedName>
        <fullName evidence="2">OsmC-like protein</fullName>
    </submittedName>
</protein>
<dbReference type="AlphaFoldDB" id="A0A2H3JPD3"/>
<dbReference type="PANTHER" id="PTHR33797:SF2">
    <property type="entry name" value="ORGANIC HYDROPEROXIDE RESISTANCE PROTEIN-LIKE"/>
    <property type="match status" value="1"/>
</dbReference>
<dbReference type="Gene3D" id="3.30.300.20">
    <property type="match status" value="1"/>
</dbReference>
<keyword evidence="3" id="KW-1185">Reference proteome</keyword>
<reference evidence="2 3" key="1">
    <citation type="journal article" date="2012" name="Science">
        <title>The Paleozoic origin of enzymatic lignin decomposition reconstructed from 31 fungal genomes.</title>
        <authorList>
            <person name="Floudas D."/>
            <person name="Binder M."/>
            <person name="Riley R."/>
            <person name="Barry K."/>
            <person name="Blanchette R.A."/>
            <person name="Henrissat B."/>
            <person name="Martinez A.T."/>
            <person name="Otillar R."/>
            <person name="Spatafora J.W."/>
            <person name="Yadav J.S."/>
            <person name="Aerts A."/>
            <person name="Benoit I."/>
            <person name="Boyd A."/>
            <person name="Carlson A."/>
            <person name="Copeland A."/>
            <person name="Coutinho P.M."/>
            <person name="de Vries R.P."/>
            <person name="Ferreira P."/>
            <person name="Findley K."/>
            <person name="Foster B."/>
            <person name="Gaskell J."/>
            <person name="Glotzer D."/>
            <person name="Gorecki P."/>
            <person name="Heitman J."/>
            <person name="Hesse C."/>
            <person name="Hori C."/>
            <person name="Igarashi K."/>
            <person name="Jurgens J.A."/>
            <person name="Kallen N."/>
            <person name="Kersten P."/>
            <person name="Kohler A."/>
            <person name="Kuees U."/>
            <person name="Kumar T.K.A."/>
            <person name="Kuo A."/>
            <person name="LaButti K."/>
            <person name="Larrondo L.F."/>
            <person name="Lindquist E."/>
            <person name="Ling A."/>
            <person name="Lombard V."/>
            <person name="Lucas S."/>
            <person name="Lundell T."/>
            <person name="Martin R."/>
            <person name="McLaughlin D.J."/>
            <person name="Morgenstern I."/>
            <person name="Morin E."/>
            <person name="Murat C."/>
            <person name="Nagy L.G."/>
            <person name="Nolan M."/>
            <person name="Ohm R.A."/>
            <person name="Patyshakuliyeva A."/>
            <person name="Rokas A."/>
            <person name="Ruiz-Duenas F.J."/>
            <person name="Sabat G."/>
            <person name="Salamov A."/>
            <person name="Samejima M."/>
            <person name="Schmutz J."/>
            <person name="Slot J.C."/>
            <person name="St John F."/>
            <person name="Stenlid J."/>
            <person name="Sun H."/>
            <person name="Sun S."/>
            <person name="Syed K."/>
            <person name="Tsang A."/>
            <person name="Wiebenga A."/>
            <person name="Young D."/>
            <person name="Pisabarro A."/>
            <person name="Eastwood D.C."/>
            <person name="Martin F."/>
            <person name="Cullen D."/>
            <person name="Grigoriev I.V."/>
            <person name="Hibbett D.S."/>
        </authorList>
    </citation>
    <scope>NUCLEOTIDE SEQUENCE [LARGE SCALE GENOMIC DNA]</scope>
    <source>
        <strain evidence="2 3">MD-104</strain>
    </source>
</reference>
<dbReference type="Gene3D" id="2.20.25.10">
    <property type="match status" value="1"/>
</dbReference>
<evidence type="ECO:0000313" key="2">
    <source>
        <dbReference type="EMBL" id="PCH44046.1"/>
    </source>
</evidence>
<dbReference type="Proteomes" id="UP000218811">
    <property type="component" value="Unassembled WGS sequence"/>
</dbReference>
<organism evidence="2 3">
    <name type="scientific">Wolfiporia cocos (strain MD-104)</name>
    <name type="common">Brown rot fungus</name>
    <dbReference type="NCBI Taxonomy" id="742152"/>
    <lineage>
        <taxon>Eukaryota</taxon>
        <taxon>Fungi</taxon>
        <taxon>Dikarya</taxon>
        <taxon>Basidiomycota</taxon>
        <taxon>Agaricomycotina</taxon>
        <taxon>Agaricomycetes</taxon>
        <taxon>Polyporales</taxon>
        <taxon>Phaeolaceae</taxon>
        <taxon>Wolfiporia</taxon>
    </lineage>
</organism>
<dbReference type="NCBIfam" id="TIGR03561">
    <property type="entry name" value="organ_hyd_perox"/>
    <property type="match status" value="1"/>
</dbReference>
<accession>A0A2H3JPD3</accession>
<evidence type="ECO:0000313" key="3">
    <source>
        <dbReference type="Proteomes" id="UP000218811"/>
    </source>
</evidence>
<dbReference type="OMA" id="MYVAEAT"/>
<dbReference type="PANTHER" id="PTHR33797">
    <property type="entry name" value="ORGANIC HYDROPEROXIDE RESISTANCE PROTEIN-LIKE"/>
    <property type="match status" value="1"/>
</dbReference>
<gene>
    <name evidence="2" type="ORF">WOLCODRAFT_90634</name>
</gene>
<dbReference type="SUPFAM" id="SSF82784">
    <property type="entry name" value="OsmC-like"/>
    <property type="match status" value="1"/>
</dbReference>
<dbReference type="GO" id="GO:0006979">
    <property type="term" value="P:response to oxidative stress"/>
    <property type="evidence" value="ECO:0007669"/>
    <property type="project" value="InterPro"/>
</dbReference>
<dbReference type="Pfam" id="PF02566">
    <property type="entry name" value="OsmC"/>
    <property type="match status" value="1"/>
</dbReference>
<dbReference type="OrthoDB" id="60422at2759"/>
<dbReference type="InterPro" id="IPR015946">
    <property type="entry name" value="KH_dom-like_a/b"/>
</dbReference>
<dbReference type="EMBL" id="KB468157">
    <property type="protein sequence ID" value="PCH44046.1"/>
    <property type="molecule type" value="Genomic_DNA"/>
</dbReference>
<name>A0A2H3JPD3_WOLCO</name>
<sequence>MHPSRVLFRPLTGCVFTGAGARRARNPNMPVSRTIITLKDHLYFAKATAEGSGRNGTVRSNPGDVPLELTMAMPKNTGSRAAGQNPEQLFGMGYASCFLGSLQLMAMAARANKKHLAENAKVHTNVFLGHPSDPNLEGFGLRVVLTVEGCDDNEIIAHAHEHCTYSRALTHGAEAIVNKV</sequence>